<dbReference type="EMBL" id="KI964040">
    <property type="protein sequence ID" value="EUC43082.1"/>
    <property type="molecule type" value="Genomic_DNA"/>
</dbReference>
<dbReference type="AlphaFoldDB" id="W6YUE5"/>
<evidence type="ECO:0000313" key="3">
    <source>
        <dbReference type="Proteomes" id="UP000054032"/>
    </source>
</evidence>
<proteinExistence type="predicted"/>
<organism evidence="2 3">
    <name type="scientific">Bipolaris oryzae ATCC 44560</name>
    <dbReference type="NCBI Taxonomy" id="930090"/>
    <lineage>
        <taxon>Eukaryota</taxon>
        <taxon>Fungi</taxon>
        <taxon>Dikarya</taxon>
        <taxon>Ascomycota</taxon>
        <taxon>Pezizomycotina</taxon>
        <taxon>Dothideomycetes</taxon>
        <taxon>Pleosporomycetidae</taxon>
        <taxon>Pleosporales</taxon>
        <taxon>Pleosporineae</taxon>
        <taxon>Pleosporaceae</taxon>
        <taxon>Bipolaris</taxon>
    </lineage>
</organism>
<dbReference type="KEGG" id="bor:COCMIDRAFT_101795"/>
<dbReference type="HOGENOM" id="CLU_2928852_0_0_1"/>
<feature type="non-terminal residue" evidence="2">
    <location>
        <position position="1"/>
    </location>
</feature>
<dbReference type="Proteomes" id="UP000054032">
    <property type="component" value="Unassembled WGS sequence"/>
</dbReference>
<protein>
    <submittedName>
        <fullName evidence="2">Uncharacterized protein</fullName>
    </submittedName>
</protein>
<sequence>QWVGVRGWREAHWQTVLYLLRVARIRHAVCPPRGGGQHCNLRRPPDKTTNRVPLLASLTTP</sequence>
<feature type="region of interest" description="Disordered" evidence="1">
    <location>
        <begin position="34"/>
        <end position="61"/>
    </location>
</feature>
<dbReference type="RefSeq" id="XP_007690402.1">
    <property type="nucleotide sequence ID" value="XM_007692212.1"/>
</dbReference>
<reference evidence="2 3" key="1">
    <citation type="journal article" date="2013" name="PLoS Genet.">
        <title>Comparative genome structure, secondary metabolite, and effector coding capacity across Cochliobolus pathogens.</title>
        <authorList>
            <person name="Condon B.J."/>
            <person name="Leng Y."/>
            <person name="Wu D."/>
            <person name="Bushley K.E."/>
            <person name="Ohm R.A."/>
            <person name="Otillar R."/>
            <person name="Martin J."/>
            <person name="Schackwitz W."/>
            <person name="Grimwood J."/>
            <person name="MohdZainudin N."/>
            <person name="Xue C."/>
            <person name="Wang R."/>
            <person name="Manning V.A."/>
            <person name="Dhillon B."/>
            <person name="Tu Z.J."/>
            <person name="Steffenson B.J."/>
            <person name="Salamov A."/>
            <person name="Sun H."/>
            <person name="Lowry S."/>
            <person name="LaButti K."/>
            <person name="Han J."/>
            <person name="Copeland A."/>
            <person name="Lindquist E."/>
            <person name="Barry K."/>
            <person name="Schmutz J."/>
            <person name="Baker S.E."/>
            <person name="Ciuffetti L.M."/>
            <person name="Grigoriev I.V."/>
            <person name="Zhong S."/>
            <person name="Turgeon B.G."/>
        </authorList>
    </citation>
    <scope>NUCLEOTIDE SEQUENCE [LARGE SCALE GENOMIC DNA]</scope>
    <source>
        <strain evidence="2 3">ATCC 44560</strain>
    </source>
</reference>
<accession>W6YUE5</accession>
<name>W6YUE5_COCMI</name>
<evidence type="ECO:0000256" key="1">
    <source>
        <dbReference type="SAM" id="MobiDB-lite"/>
    </source>
</evidence>
<gene>
    <name evidence="2" type="ORF">COCMIDRAFT_101795</name>
</gene>
<dbReference type="GeneID" id="19117936"/>
<evidence type="ECO:0000313" key="2">
    <source>
        <dbReference type="EMBL" id="EUC43082.1"/>
    </source>
</evidence>
<keyword evidence="3" id="KW-1185">Reference proteome</keyword>